<reference evidence="3 4" key="1">
    <citation type="submission" date="2015-04" db="EMBL/GenBank/DDBJ databases">
        <authorList>
            <person name="Heijne W.H."/>
            <person name="Fedorova N.D."/>
            <person name="Nierman W.C."/>
            <person name="Vollebregt A.W."/>
            <person name="Zhao Z."/>
            <person name="Wu L."/>
            <person name="Kumar M."/>
            <person name="Stam H."/>
            <person name="van den Berg M.A."/>
            <person name="Pel H.J."/>
        </authorList>
    </citation>
    <scope>NUCLEOTIDE SEQUENCE [LARGE SCALE GENOMIC DNA]</scope>
    <source>
        <strain evidence="3 4">CBS 393.64</strain>
    </source>
</reference>
<evidence type="ECO:0000313" key="4">
    <source>
        <dbReference type="Proteomes" id="UP000053958"/>
    </source>
</evidence>
<keyword evidence="4" id="KW-1185">Reference proteome</keyword>
<protein>
    <recommendedName>
        <fullName evidence="2">Tc1-like transposase DDE domain-containing protein</fullName>
    </recommendedName>
</protein>
<dbReference type="InterPro" id="IPR009057">
    <property type="entry name" value="Homeodomain-like_sf"/>
</dbReference>
<name>A0A0F4YWF4_RASE3</name>
<accession>A0A0F4YWF4</accession>
<dbReference type="RefSeq" id="XP_013329186.1">
    <property type="nucleotide sequence ID" value="XM_013473732.1"/>
</dbReference>
<evidence type="ECO:0000259" key="2">
    <source>
        <dbReference type="Pfam" id="PF13358"/>
    </source>
</evidence>
<proteinExistence type="predicted"/>
<evidence type="ECO:0000256" key="1">
    <source>
        <dbReference type="SAM" id="MobiDB-lite"/>
    </source>
</evidence>
<dbReference type="InterPro" id="IPR036397">
    <property type="entry name" value="RNaseH_sf"/>
</dbReference>
<dbReference type="InterPro" id="IPR038717">
    <property type="entry name" value="Tc1-like_DDE_dom"/>
</dbReference>
<feature type="compositionally biased region" description="Polar residues" evidence="1">
    <location>
        <begin position="1"/>
        <end position="13"/>
    </location>
</feature>
<feature type="region of interest" description="Disordered" evidence="1">
    <location>
        <begin position="1"/>
        <end position="37"/>
    </location>
</feature>
<dbReference type="Gene3D" id="1.10.10.10">
    <property type="entry name" value="Winged helix-like DNA-binding domain superfamily/Winged helix DNA-binding domain"/>
    <property type="match status" value="1"/>
</dbReference>
<sequence length="349" mass="41355">MASEATNSPESSAPQPPANEAIPGAYRYPPERPRRRLTRGLSPVKRAQILRYLLLGWRPDNIASECHVAVRTVYNIQNNLMRYGSVCRPHYRQLGRAHKLSDADEEALFQYLLSEGWRSQDELVYWLWHERGVSVSQSTVSRLLKRRNWTRKQLRRISLDRSEALRRAYLDDIRRFAAEDLVFVDESISRENCWGTRYAQCDELGYWTSEDFIEWVKTRLLPAVNQQHRQPMVIVMDNVSIHISEEVTRMIEAEGHLIRFLPPYSPDYNPIELTFSVLKAWMKRHWVFLRQNCDSYGDFLELAIRESRCDRFAREQFHHAAGGVYIEEEELIRFRRFIERYEKDDSITI</sequence>
<dbReference type="Proteomes" id="UP000053958">
    <property type="component" value="Unassembled WGS sequence"/>
</dbReference>
<dbReference type="AlphaFoldDB" id="A0A0F4YWF4"/>
<dbReference type="GeneID" id="25315715"/>
<dbReference type="Gene3D" id="3.30.420.10">
    <property type="entry name" value="Ribonuclease H-like superfamily/Ribonuclease H"/>
    <property type="match status" value="1"/>
</dbReference>
<evidence type="ECO:0000313" key="3">
    <source>
        <dbReference type="EMBL" id="KKA22574.1"/>
    </source>
</evidence>
<dbReference type="PANTHER" id="PTHR46564">
    <property type="entry name" value="TRANSPOSASE"/>
    <property type="match status" value="1"/>
</dbReference>
<dbReference type="Pfam" id="PF13358">
    <property type="entry name" value="DDE_3"/>
    <property type="match status" value="1"/>
</dbReference>
<organism evidence="3 4">
    <name type="scientific">Rasamsonia emersonii (strain ATCC 16479 / CBS 393.64 / IMI 116815)</name>
    <dbReference type="NCBI Taxonomy" id="1408163"/>
    <lineage>
        <taxon>Eukaryota</taxon>
        <taxon>Fungi</taxon>
        <taxon>Dikarya</taxon>
        <taxon>Ascomycota</taxon>
        <taxon>Pezizomycotina</taxon>
        <taxon>Eurotiomycetes</taxon>
        <taxon>Eurotiomycetidae</taxon>
        <taxon>Eurotiales</taxon>
        <taxon>Trichocomaceae</taxon>
        <taxon>Rasamsonia</taxon>
    </lineage>
</organism>
<dbReference type="InterPro" id="IPR036388">
    <property type="entry name" value="WH-like_DNA-bd_sf"/>
</dbReference>
<dbReference type="SUPFAM" id="SSF53098">
    <property type="entry name" value="Ribonuclease H-like"/>
    <property type="match status" value="1"/>
</dbReference>
<dbReference type="STRING" id="1408163.A0A0F4YWF4"/>
<gene>
    <name evidence="3" type="ORF">T310_3365</name>
</gene>
<dbReference type="SUPFAM" id="SSF46689">
    <property type="entry name" value="Homeodomain-like"/>
    <property type="match status" value="1"/>
</dbReference>
<dbReference type="PANTHER" id="PTHR46564:SF1">
    <property type="entry name" value="TRANSPOSASE"/>
    <property type="match status" value="1"/>
</dbReference>
<feature type="domain" description="Tc1-like transposase DDE" evidence="2">
    <location>
        <begin position="199"/>
        <end position="285"/>
    </location>
</feature>
<comment type="caution">
    <text evidence="3">The sequence shown here is derived from an EMBL/GenBank/DDBJ whole genome shotgun (WGS) entry which is preliminary data.</text>
</comment>
<dbReference type="EMBL" id="LASV01000135">
    <property type="protein sequence ID" value="KKA22574.1"/>
    <property type="molecule type" value="Genomic_DNA"/>
</dbReference>
<dbReference type="InterPro" id="IPR012337">
    <property type="entry name" value="RNaseH-like_sf"/>
</dbReference>
<dbReference type="GO" id="GO:0003676">
    <property type="term" value="F:nucleic acid binding"/>
    <property type="evidence" value="ECO:0007669"/>
    <property type="project" value="InterPro"/>
</dbReference>
<dbReference type="OrthoDB" id="5379619at2759"/>